<proteinExistence type="predicted"/>
<organism evidence="2 3">
    <name type="scientific">Rehmannia glutinosa</name>
    <name type="common">Chinese foxglove</name>
    <dbReference type="NCBI Taxonomy" id="99300"/>
    <lineage>
        <taxon>Eukaryota</taxon>
        <taxon>Viridiplantae</taxon>
        <taxon>Streptophyta</taxon>
        <taxon>Embryophyta</taxon>
        <taxon>Tracheophyta</taxon>
        <taxon>Spermatophyta</taxon>
        <taxon>Magnoliopsida</taxon>
        <taxon>eudicotyledons</taxon>
        <taxon>Gunneridae</taxon>
        <taxon>Pentapetalae</taxon>
        <taxon>asterids</taxon>
        <taxon>lamiids</taxon>
        <taxon>Lamiales</taxon>
        <taxon>Orobanchaceae</taxon>
        <taxon>Rehmannieae</taxon>
        <taxon>Rehmannia</taxon>
    </lineage>
</organism>
<evidence type="ECO:0000313" key="2">
    <source>
        <dbReference type="EMBL" id="KAK6142510.1"/>
    </source>
</evidence>
<reference evidence="2 3" key="1">
    <citation type="journal article" date="2021" name="Comput. Struct. Biotechnol. J.">
        <title>De novo genome assembly of the potent medicinal plant Rehmannia glutinosa using nanopore technology.</title>
        <authorList>
            <person name="Ma L."/>
            <person name="Dong C."/>
            <person name="Song C."/>
            <person name="Wang X."/>
            <person name="Zheng X."/>
            <person name="Niu Y."/>
            <person name="Chen S."/>
            <person name="Feng W."/>
        </authorList>
    </citation>
    <scope>NUCLEOTIDE SEQUENCE [LARGE SCALE GENOMIC DNA]</scope>
    <source>
        <strain evidence="2">DH-2019</strain>
    </source>
</reference>
<dbReference type="PANTHER" id="PTHR36386">
    <property type="entry name" value="OS06G0683900 PROTEIN"/>
    <property type="match status" value="1"/>
</dbReference>
<name>A0ABR0W8H2_REHGL</name>
<keyword evidence="1" id="KW-0175">Coiled coil</keyword>
<gene>
    <name evidence="2" type="ORF">DH2020_022858</name>
</gene>
<protein>
    <submittedName>
        <fullName evidence="2">Uncharacterized protein</fullName>
    </submittedName>
</protein>
<dbReference type="EMBL" id="JABTTQ020000013">
    <property type="protein sequence ID" value="KAK6142510.1"/>
    <property type="molecule type" value="Genomic_DNA"/>
</dbReference>
<accession>A0ABR0W8H2</accession>
<keyword evidence="3" id="KW-1185">Reference proteome</keyword>
<feature type="coiled-coil region" evidence="1">
    <location>
        <begin position="170"/>
        <end position="197"/>
    </location>
</feature>
<dbReference type="PANTHER" id="PTHR36386:SF1">
    <property type="entry name" value="OS06G0683900 PROTEIN"/>
    <property type="match status" value="1"/>
</dbReference>
<dbReference type="Proteomes" id="UP001318860">
    <property type="component" value="Unassembled WGS sequence"/>
</dbReference>
<evidence type="ECO:0000256" key="1">
    <source>
        <dbReference type="SAM" id="Coils"/>
    </source>
</evidence>
<comment type="caution">
    <text evidence="2">The sequence shown here is derived from an EMBL/GenBank/DDBJ whole genome shotgun (WGS) entry which is preliminary data.</text>
</comment>
<sequence length="542" mass="60020">MDATDETIAATAIIATSLPALCVANRKESAADKSFNNETSITLIDLSRICLEKKMSVLQLQETMDSSADLQIWNNAAFDNGEVSEDLTASRQSWGSLKSIFGNPKASFDSISDKENQGPLLENQISSVSSSQKSLITPLKPVKTDGAIEKSRIEGVLKKGFDENVNLKDEKKIDEEIEEIESEILRLKSRLEALKLEKAERGVKVVEKRGRVVPAKFMDQKQGVKNAEDKKMYEEISSMSAKTKVQRRGISLGPAEIISGGRRGMSMGPTEIFGAVKSRQLGKQEMINTPLQSRRKSCFWKLQDIDEEKVVAKEKAKKSSSLSPKSRKIAAKTQVITSRQAVTTIGSRKTVKKEDGVINSIQPKKLFKDGEKSVFGTNKKPLRPGRVVASRYNQNSTTTQVSAMRKRSLPENDSDFSQKIDNKRPLSIGKSRVNASESKNLGTESRVKKRWEIPSEIVVHGSVEAEKSPPESIVVVVPDLLPRIKIARCTKESPRDSGPAKKVAELIGRKSFFGNDEEVETSVCQALTYAEEEGEDFSFQEY</sequence>
<evidence type="ECO:0000313" key="3">
    <source>
        <dbReference type="Proteomes" id="UP001318860"/>
    </source>
</evidence>